<accession>A0ABD5YXV8</accession>
<dbReference type="AlphaFoldDB" id="A0ABD5YXV8"/>
<evidence type="ECO:0000313" key="3">
    <source>
        <dbReference type="Proteomes" id="UP001596417"/>
    </source>
</evidence>
<comment type="caution">
    <text evidence="2">The sequence shown here is derived from an EMBL/GenBank/DDBJ whole genome shotgun (WGS) entry which is preliminary data.</text>
</comment>
<evidence type="ECO:0000256" key="1">
    <source>
        <dbReference type="SAM" id="Phobius"/>
    </source>
</evidence>
<keyword evidence="1" id="KW-1133">Transmembrane helix</keyword>
<dbReference type="EMBL" id="JBHTAX010000004">
    <property type="protein sequence ID" value="MFC7192196.1"/>
    <property type="molecule type" value="Genomic_DNA"/>
</dbReference>
<feature type="transmembrane region" description="Helical" evidence="1">
    <location>
        <begin position="80"/>
        <end position="101"/>
    </location>
</feature>
<proteinExistence type="predicted"/>
<name>A0ABD5YXV8_9EURY</name>
<evidence type="ECO:0000313" key="2">
    <source>
        <dbReference type="EMBL" id="MFC7192196.1"/>
    </source>
</evidence>
<organism evidence="2 3">
    <name type="scientific">Halocatena marina</name>
    <dbReference type="NCBI Taxonomy" id="2934937"/>
    <lineage>
        <taxon>Archaea</taxon>
        <taxon>Methanobacteriati</taxon>
        <taxon>Methanobacteriota</taxon>
        <taxon>Stenosarchaea group</taxon>
        <taxon>Halobacteria</taxon>
        <taxon>Halobacteriales</taxon>
        <taxon>Natronomonadaceae</taxon>
        <taxon>Halocatena</taxon>
    </lineage>
</organism>
<protein>
    <submittedName>
        <fullName evidence="2">Uncharacterized protein</fullName>
    </submittedName>
</protein>
<keyword evidence="1" id="KW-0472">Membrane</keyword>
<sequence>MVVQVGVSEAGQVLCSGTFNLAQLLTVGLGLISMYFILKGLLRMMVGLDNAGSTELVGSDGVRRTDAAPAYGRRQAKGGVYSLIAALLPVLVPVFLNVAGIDVVACLFP</sequence>
<dbReference type="RefSeq" id="WP_390206667.1">
    <property type="nucleotide sequence ID" value="NZ_JBHTAX010000004.1"/>
</dbReference>
<keyword evidence="1" id="KW-0812">Transmembrane</keyword>
<reference evidence="2 3" key="1">
    <citation type="journal article" date="2019" name="Int. J. Syst. Evol. Microbiol.">
        <title>The Global Catalogue of Microorganisms (GCM) 10K type strain sequencing project: providing services to taxonomists for standard genome sequencing and annotation.</title>
        <authorList>
            <consortium name="The Broad Institute Genomics Platform"/>
            <consortium name="The Broad Institute Genome Sequencing Center for Infectious Disease"/>
            <person name="Wu L."/>
            <person name="Ma J."/>
        </authorList>
    </citation>
    <scope>NUCLEOTIDE SEQUENCE [LARGE SCALE GENOMIC DNA]</scope>
    <source>
        <strain evidence="2 3">RDMS1</strain>
    </source>
</reference>
<keyword evidence="3" id="KW-1185">Reference proteome</keyword>
<feature type="transmembrane region" description="Helical" evidence="1">
    <location>
        <begin position="20"/>
        <end position="38"/>
    </location>
</feature>
<dbReference type="Proteomes" id="UP001596417">
    <property type="component" value="Unassembled WGS sequence"/>
</dbReference>
<gene>
    <name evidence="2" type="ORF">ACFQL7_21845</name>
</gene>